<feature type="region of interest" description="Disordered" evidence="8">
    <location>
        <begin position="823"/>
        <end position="858"/>
    </location>
</feature>
<feature type="region of interest" description="Disordered" evidence="8">
    <location>
        <begin position="986"/>
        <end position="1017"/>
    </location>
</feature>
<feature type="compositionally biased region" description="Polar residues" evidence="8">
    <location>
        <begin position="1186"/>
        <end position="1206"/>
    </location>
</feature>
<comment type="caution">
    <text evidence="10">The sequence shown here is derived from an EMBL/GenBank/DDBJ whole genome shotgun (WGS) entry which is preliminary data.</text>
</comment>
<feature type="compositionally biased region" description="Pro residues" evidence="8">
    <location>
        <begin position="1279"/>
        <end position="1289"/>
    </location>
</feature>
<keyword evidence="2" id="KW-0677">Repeat</keyword>
<feature type="region of interest" description="Disordered" evidence="8">
    <location>
        <begin position="885"/>
        <end position="915"/>
    </location>
</feature>
<dbReference type="GO" id="GO:0051145">
    <property type="term" value="P:smooth muscle cell differentiation"/>
    <property type="evidence" value="ECO:0007669"/>
    <property type="project" value="TreeGrafter"/>
</dbReference>
<dbReference type="InterPro" id="IPR004018">
    <property type="entry name" value="RPEL_repeat"/>
</dbReference>
<dbReference type="SMART" id="SM00513">
    <property type="entry name" value="SAP"/>
    <property type="match status" value="1"/>
</dbReference>
<dbReference type="FunFam" id="1.10.720.30:FF:000002">
    <property type="entry name" value="Myocardin related transcription factor A"/>
    <property type="match status" value="1"/>
</dbReference>
<evidence type="ECO:0000313" key="10">
    <source>
        <dbReference type="EMBL" id="KAG0119670.1"/>
    </source>
</evidence>
<sequence length="1509" mass="163090">DWGECCWHGSELGLSVGTVSKVAITKAKVDFSSVVCLPPSVIAGNGLDGGGAGENDDEPVLVSLSAAPSPQSEAVANELQELSLQPELTLSLHHGRNPNLPPLSERKNDIYVYIKRLLTVEKRIDMTLLEPEMQMTTLQSVATPGSTTAGKIFSKKQANVDQYFQSLFAILTSELPIWGGERNVGVWILSWVEVEHFKILPSKTFSVTWGLTAKITCLFPRLVSQGPDTGTSSCMPSDLHELCAHSWSIANGRKGCFHMEGVFDCKNNLECCFDMLQLKLQQRRTREELVSQGIMPPLKSPAAFHEQRKSLERARTEDYLKRKIRSRPERSELVRMHILEETSAEPSLQAKQLKLKRARLADDLNEKIAQRPGPMELVEKNILPVESSLKEAIIGKAFSPRIQKSRSPSGSDNAMETLNYREFGHSRGEPTDLDQEGRQNINRCDETKDVCELKNFRGFNPFKNKPEQIPWLMFVFLVGQVNYPKVADNSSFDEDSSDALSPEQPASHESQGSVPSPMDSRICEPLPSTTATSLGQGSSQLQISADSSETLFLPEQPPPPLPPPPLLPPSLTNGVALTAAKPPPTLIKQSQPKSTSEKSQRSKKAKELKPKVKKLKYHQYIPPDQKQDKGAPPMDSSYAKILQQQQLFLQLQILNQQQQHYNYQTILPAPPKPPGEQQSGASAPAVRNLSTTGSSTSSVSSGSSGLMRQNSNAAVGKPGPLPANLDEMKVAELKQELKLRALPVSGTKTDLIERLRAYQEQNGAAGQTTPTPKPSTAAVLPKAAKVVVAFPTARLSTGPALVTTGIAPAEVVVATVTGGGVMKFGSTGSTPPVSPTPSERSQMSTGDENSGTGDTFGEMVTSPLTQLTLQTSPVQFLVKEESSKSASCSINAAPRSERCSAGNSRDAEVRDKDQMLQEKDKQIEELTRMLKQKQQLVEMLRLQLEQEKRSQQSQPAPTAAEEGTALASKPGEFGTQVKTENDFLSCQSAKQSSGQTDQFSPAPTASQMDTSNPSPVPKKAVMVKQEVPAMEAEPPCQSHSPRLLLGEQGSALSDLKGTPPPRPITDSTGTHIVLTVTKQSAERQGLSPHPWMAGSSCPPLQHWKNRLKISSCELEGKFFLCSQGIVHRVQGRRQAAVGRAVQTTVQCSQGEVIVSQSSCETGVDVDFSLMNIHSLFCLHSKQSSSQPGSPAALSPSQMDLEQQQHTPLFGTPPPPLPVPSVPVKEPPPGYEEAMKQQPKAQENGCSSQQMDDLFDILIESGEISADFKDQSSPAGKEPPAAPDCSPPPSSHHSSELAVLVSLGQPVLVGRLEDFLESSTGLPLLTAGHDGPEPLSLIDDLHSEMLSSSAILDHPPSPMDTSELHFAHEPSGGIALDLAEANLDSMDWLELPGGSVMSLAPLSTTAPSLFSTDFLDGHDLQLHWDSCFWHWAGPGQGERLLGVGHKRQEELWGWRPPARSIQPGPAGVRAEPAAPVPPGRSSGSTLFPHVGQSMTGPELFPAAALCAFLG</sequence>
<dbReference type="PROSITE" id="PS50800">
    <property type="entry name" value="SAP"/>
    <property type="match status" value="1"/>
</dbReference>
<evidence type="ECO:0000256" key="2">
    <source>
        <dbReference type="ARBA" id="ARBA00022737"/>
    </source>
</evidence>
<dbReference type="Gene3D" id="1.10.720.30">
    <property type="entry name" value="SAP domain"/>
    <property type="match status" value="1"/>
</dbReference>
<reference evidence="10" key="1">
    <citation type="submission" date="2020-10" db="EMBL/GenBank/DDBJ databases">
        <title>Feather gene expression reveals the developmental basis of iridescence in African starlings.</title>
        <authorList>
            <person name="Rubenstein D.R."/>
        </authorList>
    </citation>
    <scope>NUCLEOTIDE SEQUENCE</scope>
    <source>
        <strain evidence="10">SS15</strain>
        <tissue evidence="10">Liver</tissue>
    </source>
</reference>
<feature type="compositionally biased region" description="Polar residues" evidence="8">
    <location>
        <begin position="986"/>
        <end position="1013"/>
    </location>
</feature>
<feature type="compositionally biased region" description="Polar residues" evidence="8">
    <location>
        <begin position="1238"/>
        <end position="1247"/>
    </location>
</feature>
<organism evidence="10">
    <name type="scientific">Lamprotornis superbus</name>
    <dbReference type="NCBI Taxonomy" id="245042"/>
    <lineage>
        <taxon>Eukaryota</taxon>
        <taxon>Metazoa</taxon>
        <taxon>Chordata</taxon>
        <taxon>Craniata</taxon>
        <taxon>Vertebrata</taxon>
        <taxon>Euteleostomi</taxon>
        <taxon>Archelosauria</taxon>
        <taxon>Archosauria</taxon>
        <taxon>Dinosauria</taxon>
        <taxon>Saurischia</taxon>
        <taxon>Theropoda</taxon>
        <taxon>Coelurosauria</taxon>
        <taxon>Aves</taxon>
        <taxon>Neognathae</taxon>
        <taxon>Neoaves</taxon>
        <taxon>Telluraves</taxon>
        <taxon>Australaves</taxon>
        <taxon>Passeriformes</taxon>
        <taxon>Sturnidae</taxon>
        <taxon>Lamprotornis</taxon>
    </lineage>
</organism>
<feature type="repeat" description="RPEL" evidence="7">
    <location>
        <begin position="274"/>
        <end position="299"/>
    </location>
</feature>
<dbReference type="SMART" id="SM00707">
    <property type="entry name" value="RPEL"/>
    <property type="match status" value="3"/>
</dbReference>
<evidence type="ECO:0000256" key="4">
    <source>
        <dbReference type="ARBA" id="ARBA00023054"/>
    </source>
</evidence>
<keyword evidence="6" id="KW-0539">Nucleus</keyword>
<feature type="compositionally biased region" description="Basic and acidic residues" evidence="8">
    <location>
        <begin position="595"/>
        <end position="610"/>
    </location>
</feature>
<feature type="region of interest" description="Disordered" evidence="8">
    <location>
        <begin position="1267"/>
        <end position="1293"/>
    </location>
</feature>
<evidence type="ECO:0000313" key="11">
    <source>
        <dbReference type="EMBL" id="KAI1239123.1"/>
    </source>
</evidence>
<feature type="non-terminal residue" evidence="10">
    <location>
        <position position="1"/>
    </location>
</feature>
<dbReference type="GO" id="GO:0003713">
    <property type="term" value="F:transcription coactivator activity"/>
    <property type="evidence" value="ECO:0007669"/>
    <property type="project" value="UniProtKB-ARBA"/>
</dbReference>
<feature type="compositionally biased region" description="Basic and acidic residues" evidence="8">
    <location>
        <begin position="905"/>
        <end position="915"/>
    </location>
</feature>
<feature type="compositionally biased region" description="Pro residues" evidence="8">
    <location>
        <begin position="555"/>
        <end position="568"/>
    </location>
</feature>
<feature type="region of interest" description="Disordered" evidence="8">
    <location>
        <begin position="665"/>
        <end position="721"/>
    </location>
</feature>
<dbReference type="PROSITE" id="PS51073">
    <property type="entry name" value="RPEL"/>
    <property type="match status" value="3"/>
</dbReference>
<feature type="region of interest" description="Disordered" evidence="8">
    <location>
        <begin position="489"/>
        <end position="635"/>
    </location>
</feature>
<evidence type="ECO:0000256" key="7">
    <source>
        <dbReference type="PROSITE-ProRule" id="PRU00401"/>
    </source>
</evidence>
<evidence type="ECO:0000256" key="3">
    <source>
        <dbReference type="ARBA" id="ARBA00023015"/>
    </source>
</evidence>
<proteinExistence type="predicted"/>
<feature type="region of interest" description="Disordered" evidence="8">
    <location>
        <begin position="1455"/>
        <end position="1483"/>
    </location>
</feature>
<comment type="subcellular location">
    <subcellularLocation>
        <location evidence="1">Nucleus</location>
    </subcellularLocation>
</comment>
<dbReference type="OrthoDB" id="197676at2759"/>
<keyword evidence="3" id="KW-0805">Transcription regulation</keyword>
<dbReference type="GO" id="GO:0045944">
    <property type="term" value="P:positive regulation of transcription by RNA polymerase II"/>
    <property type="evidence" value="ECO:0007669"/>
    <property type="project" value="TreeGrafter"/>
</dbReference>
<evidence type="ECO:0000256" key="5">
    <source>
        <dbReference type="ARBA" id="ARBA00023163"/>
    </source>
</evidence>
<dbReference type="InterPro" id="IPR043451">
    <property type="entry name" value="Myocardin-like"/>
</dbReference>
<dbReference type="InterPro" id="IPR036361">
    <property type="entry name" value="SAP_dom_sf"/>
</dbReference>
<evidence type="ECO:0000256" key="6">
    <source>
        <dbReference type="ARBA" id="ARBA00023242"/>
    </source>
</evidence>
<feature type="compositionally biased region" description="Low complexity" evidence="8">
    <location>
        <begin position="533"/>
        <end position="542"/>
    </location>
</feature>
<dbReference type="EMBL" id="JADDUC010000082">
    <property type="protein sequence ID" value="KAG0119670.1"/>
    <property type="molecule type" value="Genomic_DNA"/>
</dbReference>
<feature type="repeat" description="RPEL" evidence="7">
    <location>
        <begin position="362"/>
        <end position="387"/>
    </location>
</feature>
<protein>
    <submittedName>
        <fullName evidence="10">MKL/myocardin-like protein 1</fullName>
    </submittedName>
</protein>
<accession>A0A835TVD8</accession>
<dbReference type="Pfam" id="PF02037">
    <property type="entry name" value="SAP"/>
    <property type="match status" value="1"/>
</dbReference>
<feature type="repeat" description="RPEL" evidence="7">
    <location>
        <begin position="318"/>
        <end position="343"/>
    </location>
</feature>
<feature type="domain" description="SAP" evidence="9">
    <location>
        <begin position="725"/>
        <end position="759"/>
    </location>
</feature>
<evidence type="ECO:0000259" key="9">
    <source>
        <dbReference type="PROSITE" id="PS50800"/>
    </source>
</evidence>
<dbReference type="Proteomes" id="UP000618051">
    <property type="component" value="Unassembled WGS sequence"/>
</dbReference>
<feature type="compositionally biased region" description="Low complexity" evidence="8">
    <location>
        <begin position="690"/>
        <end position="705"/>
    </location>
</feature>
<name>A0A835TVD8_9PASS</name>
<dbReference type="InterPro" id="IPR003034">
    <property type="entry name" value="SAP_dom"/>
</dbReference>
<dbReference type="PANTHER" id="PTHR22793:SF6">
    <property type="entry name" value="MYOCARDIN-RELATED TRANSCRIPTION FACTOR A"/>
    <property type="match status" value="1"/>
</dbReference>
<reference evidence="11 12" key="2">
    <citation type="journal article" date="2021" name="J. Hered.">
        <title>Feather Gene Expression Elucidates the Developmental Basis of Plumage Iridescence in African Starlings.</title>
        <authorList>
            <person name="Rubenstein D.R."/>
            <person name="Corvelo A."/>
            <person name="MacManes M.D."/>
            <person name="Maia R."/>
            <person name="Narzisi G."/>
            <person name="Rousaki A."/>
            <person name="Vandenabeele P."/>
            <person name="Shawkey M.D."/>
            <person name="Solomon J."/>
        </authorList>
    </citation>
    <scope>NUCLEOTIDE SEQUENCE [LARGE SCALE GENOMIC DNA]</scope>
    <source>
        <strain evidence="11">SS15</strain>
    </source>
</reference>
<dbReference type="Pfam" id="PF02755">
    <property type="entry name" value="RPEL"/>
    <property type="match status" value="3"/>
</dbReference>
<evidence type="ECO:0000256" key="8">
    <source>
        <dbReference type="SAM" id="MobiDB-lite"/>
    </source>
</evidence>
<feature type="region of interest" description="Disordered" evidence="8">
    <location>
        <begin position="1186"/>
        <end position="1247"/>
    </location>
</feature>
<dbReference type="Gene3D" id="6.10.140.2040">
    <property type="match status" value="1"/>
</dbReference>
<evidence type="ECO:0000313" key="12">
    <source>
        <dbReference type="Proteomes" id="UP000618051"/>
    </source>
</evidence>
<evidence type="ECO:0000256" key="1">
    <source>
        <dbReference type="ARBA" id="ARBA00004123"/>
    </source>
</evidence>
<feature type="compositionally biased region" description="Pro residues" evidence="8">
    <location>
        <begin position="1210"/>
        <end position="1229"/>
    </location>
</feature>
<dbReference type="GO" id="GO:0005634">
    <property type="term" value="C:nucleus"/>
    <property type="evidence" value="ECO:0007669"/>
    <property type="project" value="UniProtKB-SubCell"/>
</dbReference>
<keyword evidence="5" id="KW-0804">Transcription</keyword>
<dbReference type="Gene3D" id="6.10.150.10">
    <property type="match status" value="1"/>
</dbReference>
<feature type="compositionally biased region" description="Polar residues" evidence="8">
    <location>
        <begin position="839"/>
        <end position="853"/>
    </location>
</feature>
<gene>
    <name evidence="11" type="ORF">IHE44_0012232</name>
    <name evidence="10" type="ORF">IHE44_014125</name>
</gene>
<feature type="region of interest" description="Disordered" evidence="8">
    <location>
        <begin position="946"/>
        <end position="972"/>
    </location>
</feature>
<reference evidence="11" key="3">
    <citation type="submission" date="2022-01" db="EMBL/GenBank/DDBJ databases">
        <authorList>
            <person name="Rubenstein D.R."/>
        </authorList>
    </citation>
    <scope>NUCLEOTIDE SEQUENCE</scope>
    <source>
        <strain evidence="11">SS15</strain>
        <tissue evidence="11">Liver</tissue>
    </source>
</reference>
<keyword evidence="12" id="KW-1185">Reference proteome</keyword>
<dbReference type="EMBL" id="JADDUC020000005">
    <property type="protein sequence ID" value="KAI1239123.1"/>
    <property type="molecule type" value="Genomic_DNA"/>
</dbReference>
<keyword evidence="4" id="KW-0175">Coiled coil</keyword>
<dbReference type="PANTHER" id="PTHR22793">
    <property type="entry name" value="MYOCARDIN-RELATED TRANSCRIPTION FACTOR-RELATED"/>
    <property type="match status" value="1"/>
</dbReference>
<feature type="non-terminal residue" evidence="10">
    <location>
        <position position="1509"/>
    </location>
</feature>
<dbReference type="SUPFAM" id="SSF68906">
    <property type="entry name" value="SAP domain"/>
    <property type="match status" value="1"/>
</dbReference>